<comment type="caution">
    <text evidence="1">The sequence shown here is derived from an EMBL/GenBank/DDBJ whole genome shotgun (WGS) entry which is preliminary data.</text>
</comment>
<evidence type="ECO:0000313" key="1">
    <source>
        <dbReference type="EMBL" id="KAK8040495.1"/>
    </source>
</evidence>
<dbReference type="EMBL" id="JAQQWI010000001">
    <property type="protein sequence ID" value="KAK8040495.1"/>
    <property type="molecule type" value="Genomic_DNA"/>
</dbReference>
<sequence length="116" mass="11798">MIITTVEKLTGDSLNNIVSNASKAAAASLAEGLRLEPGPLGDEVVNLLPGGVESTVDNAPAVMLTPGSLYNVTKKAVTWADSVPRIRRTGSGGAGTYRSSGLKIAVPIRTPALPSG</sequence>
<keyword evidence="2" id="KW-1185">Reference proteome</keyword>
<accession>A0ABR1T1M9</accession>
<protein>
    <submittedName>
        <fullName evidence="1">Uncharacterized protein</fullName>
    </submittedName>
</protein>
<name>A0ABR1T1M9_9PEZI</name>
<organism evidence="1 2">
    <name type="scientific">Apiospora marii</name>
    <dbReference type="NCBI Taxonomy" id="335849"/>
    <lineage>
        <taxon>Eukaryota</taxon>
        <taxon>Fungi</taxon>
        <taxon>Dikarya</taxon>
        <taxon>Ascomycota</taxon>
        <taxon>Pezizomycotina</taxon>
        <taxon>Sordariomycetes</taxon>
        <taxon>Xylariomycetidae</taxon>
        <taxon>Amphisphaeriales</taxon>
        <taxon>Apiosporaceae</taxon>
        <taxon>Apiospora</taxon>
    </lineage>
</organism>
<proteinExistence type="predicted"/>
<dbReference type="Proteomes" id="UP001396898">
    <property type="component" value="Unassembled WGS sequence"/>
</dbReference>
<gene>
    <name evidence="1" type="ORF">PG991_000283</name>
</gene>
<reference evidence="1 2" key="1">
    <citation type="submission" date="2023-01" db="EMBL/GenBank/DDBJ databases">
        <title>Analysis of 21 Apiospora genomes using comparative genomics revels a genus with tremendous synthesis potential of carbohydrate active enzymes and secondary metabolites.</title>
        <authorList>
            <person name="Sorensen T."/>
        </authorList>
    </citation>
    <scope>NUCLEOTIDE SEQUENCE [LARGE SCALE GENOMIC DNA]</scope>
    <source>
        <strain evidence="1 2">CBS 20057</strain>
    </source>
</reference>
<evidence type="ECO:0000313" key="2">
    <source>
        <dbReference type="Proteomes" id="UP001396898"/>
    </source>
</evidence>